<sequence length="80" mass="8507">TAATEREEVEGTLETARATASGEAAAGQRVRSATELLEVLDRVTASENAEAEARAKLADALAQVQEKESSARKITHAWVQ</sequence>
<dbReference type="Proteomes" id="UP001208853">
    <property type="component" value="Unassembled WGS sequence"/>
</dbReference>
<feature type="non-terminal residue" evidence="2">
    <location>
        <position position="1"/>
    </location>
</feature>
<dbReference type="AlphaFoldDB" id="A0AAW5TLC0"/>
<dbReference type="EMBL" id="JAPAIK010000560">
    <property type="protein sequence ID" value="MCW1073763.1"/>
    <property type="molecule type" value="Genomic_DNA"/>
</dbReference>
<feature type="region of interest" description="Disordered" evidence="1">
    <location>
        <begin position="1"/>
        <end position="26"/>
    </location>
</feature>
<evidence type="ECO:0000313" key="2">
    <source>
        <dbReference type="EMBL" id="MCW1073763.1"/>
    </source>
</evidence>
<gene>
    <name evidence="2" type="ORF">OJ930_12375</name>
</gene>
<evidence type="ECO:0000313" key="3">
    <source>
        <dbReference type="Proteomes" id="UP001208853"/>
    </source>
</evidence>
<reference evidence="2" key="1">
    <citation type="submission" date="2022-10" db="EMBL/GenBank/DDBJ databases">
        <title>Comparative genomic study of S. anginosus.</title>
        <authorList>
            <person name="Prasad A."/>
            <person name="Ene A."/>
            <person name="Jablonska S."/>
            <person name="Du J."/>
            <person name="Wolfe A.J."/>
            <person name="Putonti C."/>
        </authorList>
    </citation>
    <scope>NUCLEOTIDE SEQUENCE</scope>
    <source>
        <strain evidence="2">UMB6888</strain>
    </source>
</reference>
<proteinExistence type="predicted"/>
<feature type="compositionally biased region" description="Low complexity" evidence="1">
    <location>
        <begin position="14"/>
        <end position="26"/>
    </location>
</feature>
<accession>A0AAW5TLC0</accession>
<evidence type="ECO:0000256" key="1">
    <source>
        <dbReference type="SAM" id="MobiDB-lite"/>
    </source>
</evidence>
<comment type="caution">
    <text evidence="2">The sequence shown here is derived from an EMBL/GenBank/DDBJ whole genome shotgun (WGS) entry which is preliminary data.</text>
</comment>
<organism evidence="2 3">
    <name type="scientific">Streptococcus anginosus</name>
    <dbReference type="NCBI Taxonomy" id="1328"/>
    <lineage>
        <taxon>Bacteria</taxon>
        <taxon>Bacillati</taxon>
        <taxon>Bacillota</taxon>
        <taxon>Bacilli</taxon>
        <taxon>Lactobacillales</taxon>
        <taxon>Streptococcaceae</taxon>
        <taxon>Streptococcus</taxon>
        <taxon>Streptococcus anginosus group</taxon>
    </lineage>
</organism>
<feature type="non-terminal residue" evidence="2">
    <location>
        <position position="80"/>
    </location>
</feature>
<name>A0AAW5TLC0_STRAP</name>
<protein>
    <submittedName>
        <fullName evidence="2">Uncharacterized protein</fullName>
    </submittedName>
</protein>